<comment type="caution">
    <text evidence="2">The sequence shown here is derived from an EMBL/GenBank/DDBJ whole genome shotgun (WGS) entry which is preliminary data.</text>
</comment>
<proteinExistence type="predicted"/>
<evidence type="ECO:0000256" key="1">
    <source>
        <dbReference type="SAM" id="MobiDB-lite"/>
    </source>
</evidence>
<protein>
    <submittedName>
        <fullName evidence="2">Uncharacterized protein</fullName>
    </submittedName>
</protein>
<feature type="compositionally biased region" description="Basic and acidic residues" evidence="1">
    <location>
        <begin position="12"/>
        <end position="34"/>
    </location>
</feature>
<keyword evidence="3" id="KW-1185">Reference proteome</keyword>
<organism evidence="2 3">
    <name type="scientific">Daphnia magna</name>
    <dbReference type="NCBI Taxonomy" id="35525"/>
    <lineage>
        <taxon>Eukaryota</taxon>
        <taxon>Metazoa</taxon>
        <taxon>Ecdysozoa</taxon>
        <taxon>Arthropoda</taxon>
        <taxon>Crustacea</taxon>
        <taxon>Branchiopoda</taxon>
        <taxon>Diplostraca</taxon>
        <taxon>Cladocera</taxon>
        <taxon>Anomopoda</taxon>
        <taxon>Daphniidae</taxon>
        <taxon>Daphnia</taxon>
    </lineage>
</organism>
<sequence length="73" mass="8501">MHFHVPVLRIPQENEEKKRQGLKNGRDNPENVADEKFPQVNFKIPVTDTEPFRNQNQSAPFELHIPLSRVLIA</sequence>
<dbReference type="Proteomes" id="UP001234178">
    <property type="component" value="Unassembled WGS sequence"/>
</dbReference>
<dbReference type="EMBL" id="JAOYFB010000004">
    <property type="protein sequence ID" value="KAK4013176.1"/>
    <property type="molecule type" value="Genomic_DNA"/>
</dbReference>
<name>A0ABQ9ZJS2_9CRUS</name>
<feature type="region of interest" description="Disordered" evidence="1">
    <location>
        <begin position="1"/>
        <end position="34"/>
    </location>
</feature>
<gene>
    <name evidence="2" type="ORF">OUZ56_025410</name>
</gene>
<reference evidence="2 3" key="1">
    <citation type="journal article" date="2023" name="Nucleic Acids Res.">
        <title>The hologenome of Daphnia magna reveals possible DNA methylation and microbiome-mediated evolution of the host genome.</title>
        <authorList>
            <person name="Chaturvedi A."/>
            <person name="Li X."/>
            <person name="Dhandapani V."/>
            <person name="Marshall H."/>
            <person name="Kissane S."/>
            <person name="Cuenca-Cambronero M."/>
            <person name="Asole G."/>
            <person name="Calvet F."/>
            <person name="Ruiz-Romero M."/>
            <person name="Marangio P."/>
            <person name="Guigo R."/>
            <person name="Rago D."/>
            <person name="Mirbahai L."/>
            <person name="Eastwood N."/>
            <person name="Colbourne J.K."/>
            <person name="Zhou J."/>
            <person name="Mallon E."/>
            <person name="Orsini L."/>
        </authorList>
    </citation>
    <scope>NUCLEOTIDE SEQUENCE [LARGE SCALE GENOMIC DNA]</scope>
    <source>
        <strain evidence="2">LRV0_1</strain>
    </source>
</reference>
<evidence type="ECO:0000313" key="3">
    <source>
        <dbReference type="Proteomes" id="UP001234178"/>
    </source>
</evidence>
<evidence type="ECO:0000313" key="2">
    <source>
        <dbReference type="EMBL" id="KAK4013176.1"/>
    </source>
</evidence>
<accession>A0ABQ9ZJS2</accession>